<dbReference type="Proteomes" id="UP000032180">
    <property type="component" value="Chromosome 5"/>
</dbReference>
<dbReference type="PANTHER" id="PTHR43874">
    <property type="entry name" value="TWO-COMPONENT RESPONSE REGULATOR"/>
    <property type="match status" value="1"/>
</dbReference>
<sequence>MAQRVGQSSNGTFIMIIDEDKCHANYARDIVSRHNFHVTVFTSPSDALIFLKNNAKDVAFILAAVDMQQLSGFQFLQAAREKRQDLQVIMMSAERTISTMRLCVQLGACFLVKKPLSNETVRNLQEYVNLKALRMEKINELLEDGTEEDDDEEMGEVNSNEAKNAKSVEVVSYEVGHGNTKSSNFDATEGNVHKTSSELFNEKVSRADGGSNSLGEQISYKIKTDPGVSKVSLVDYTDSEDDETKKTTST</sequence>
<dbReference type="GO" id="GO:0000160">
    <property type="term" value="P:phosphorelay signal transduction system"/>
    <property type="evidence" value="ECO:0007669"/>
    <property type="project" value="UniProtKB-KW"/>
</dbReference>
<feature type="compositionally biased region" description="Acidic residues" evidence="3">
    <location>
        <begin position="143"/>
        <end position="155"/>
    </location>
</feature>
<feature type="region of interest" description="Disordered" evidence="3">
    <location>
        <begin position="143"/>
        <end position="163"/>
    </location>
</feature>
<dbReference type="InterPro" id="IPR011006">
    <property type="entry name" value="CheY-like_superfamily"/>
</dbReference>
<organism evidence="5 6">
    <name type="scientific">Leersia perrieri</name>
    <dbReference type="NCBI Taxonomy" id="77586"/>
    <lineage>
        <taxon>Eukaryota</taxon>
        <taxon>Viridiplantae</taxon>
        <taxon>Streptophyta</taxon>
        <taxon>Embryophyta</taxon>
        <taxon>Tracheophyta</taxon>
        <taxon>Spermatophyta</taxon>
        <taxon>Magnoliopsida</taxon>
        <taxon>Liliopsida</taxon>
        <taxon>Poales</taxon>
        <taxon>Poaceae</taxon>
        <taxon>BOP clade</taxon>
        <taxon>Oryzoideae</taxon>
        <taxon>Oryzeae</taxon>
        <taxon>Oryzinae</taxon>
        <taxon>Leersia</taxon>
    </lineage>
</organism>
<comment type="caution">
    <text evidence="2">Lacks conserved residue(s) required for the propagation of feature annotation.</text>
</comment>
<dbReference type="InterPro" id="IPR045279">
    <property type="entry name" value="ARR-like"/>
</dbReference>
<evidence type="ECO:0000256" key="1">
    <source>
        <dbReference type="ARBA" id="ARBA00023012"/>
    </source>
</evidence>
<keyword evidence="6" id="KW-1185">Reference proteome</keyword>
<dbReference type="InterPro" id="IPR001789">
    <property type="entry name" value="Sig_transdc_resp-reg_receiver"/>
</dbReference>
<name>A0A0D9WE84_9ORYZ</name>
<reference evidence="5 6" key="1">
    <citation type="submission" date="2012-08" db="EMBL/GenBank/DDBJ databases">
        <title>Oryza genome evolution.</title>
        <authorList>
            <person name="Wing R.A."/>
        </authorList>
    </citation>
    <scope>NUCLEOTIDE SEQUENCE</scope>
</reference>
<dbReference type="GO" id="GO:0009736">
    <property type="term" value="P:cytokinin-activated signaling pathway"/>
    <property type="evidence" value="ECO:0007669"/>
    <property type="project" value="InterPro"/>
</dbReference>
<evidence type="ECO:0000313" key="5">
    <source>
        <dbReference type="EnsemblPlants" id="LPERR05G06900.1"/>
    </source>
</evidence>
<feature type="region of interest" description="Disordered" evidence="3">
    <location>
        <begin position="196"/>
        <end position="215"/>
    </location>
</feature>
<dbReference type="HOGENOM" id="CLU_1017017_0_0_1"/>
<reference evidence="5" key="3">
    <citation type="submission" date="2015-04" db="UniProtKB">
        <authorList>
            <consortium name="EnsemblPlants"/>
        </authorList>
    </citation>
    <scope>IDENTIFICATION</scope>
</reference>
<evidence type="ECO:0000313" key="6">
    <source>
        <dbReference type="Proteomes" id="UP000032180"/>
    </source>
</evidence>
<evidence type="ECO:0000259" key="4">
    <source>
        <dbReference type="PROSITE" id="PS50110"/>
    </source>
</evidence>
<protein>
    <recommendedName>
        <fullName evidence="4">Response regulatory domain-containing protein</fullName>
    </recommendedName>
</protein>
<dbReference type="SUPFAM" id="SSF52172">
    <property type="entry name" value="CheY-like"/>
    <property type="match status" value="1"/>
</dbReference>
<dbReference type="PANTHER" id="PTHR43874:SF92">
    <property type="entry name" value="TWO-COMPONENT RESPONSE REGULATOR ORR28"/>
    <property type="match status" value="1"/>
</dbReference>
<reference evidence="6" key="2">
    <citation type="submission" date="2013-12" db="EMBL/GenBank/DDBJ databases">
        <authorList>
            <person name="Yu Y."/>
            <person name="Lee S."/>
            <person name="de Baynast K."/>
            <person name="Wissotski M."/>
            <person name="Liu L."/>
            <person name="Talag J."/>
            <person name="Goicoechea J."/>
            <person name="Angelova A."/>
            <person name="Jetty R."/>
            <person name="Kudrna D."/>
            <person name="Golser W."/>
            <person name="Rivera L."/>
            <person name="Zhang J."/>
            <person name="Wing R."/>
        </authorList>
    </citation>
    <scope>NUCLEOTIDE SEQUENCE</scope>
</reference>
<dbReference type="Gene3D" id="3.40.50.2300">
    <property type="match status" value="1"/>
</dbReference>
<dbReference type="eggNOG" id="KOG1601">
    <property type="taxonomic scope" value="Eukaryota"/>
</dbReference>
<dbReference type="SMART" id="SM00448">
    <property type="entry name" value="REC"/>
    <property type="match status" value="1"/>
</dbReference>
<proteinExistence type="predicted"/>
<evidence type="ECO:0000256" key="2">
    <source>
        <dbReference type="PROSITE-ProRule" id="PRU00169"/>
    </source>
</evidence>
<dbReference type="STRING" id="77586.A0A0D9WE84"/>
<dbReference type="Gramene" id="LPERR05G06900.1">
    <property type="protein sequence ID" value="LPERR05G06900.1"/>
    <property type="gene ID" value="LPERR05G06900"/>
</dbReference>
<keyword evidence="1" id="KW-0902">Two-component regulatory system</keyword>
<dbReference type="EnsemblPlants" id="LPERR05G06900.1">
    <property type="protein sequence ID" value="LPERR05G06900.1"/>
    <property type="gene ID" value="LPERR05G06900"/>
</dbReference>
<evidence type="ECO:0000256" key="3">
    <source>
        <dbReference type="SAM" id="MobiDB-lite"/>
    </source>
</evidence>
<accession>A0A0D9WE84</accession>
<feature type="region of interest" description="Disordered" evidence="3">
    <location>
        <begin position="229"/>
        <end position="250"/>
    </location>
</feature>
<dbReference type="PROSITE" id="PS50110">
    <property type="entry name" value="RESPONSE_REGULATORY"/>
    <property type="match status" value="1"/>
</dbReference>
<feature type="domain" description="Response regulatory" evidence="4">
    <location>
        <begin position="13"/>
        <end position="129"/>
    </location>
</feature>
<feature type="compositionally biased region" description="Basic and acidic residues" evidence="3">
    <location>
        <begin position="196"/>
        <end position="206"/>
    </location>
</feature>
<dbReference type="Pfam" id="PF00072">
    <property type="entry name" value="Response_reg"/>
    <property type="match status" value="1"/>
</dbReference>
<dbReference type="AlphaFoldDB" id="A0A0D9WE84"/>